<sequence>MAFTYIYKRRIGSWGLVARVSLDVQSMDEPPGVGRRIDDSRVWWLPPQGIAATDEKWMAFGLGLVVGQLEALRDGAAALLVRVDDWDVPMLTDYQEEVAAAAVIECLQEYCGIDGVDIGLTLDRERNRYRFTWDGASAEPGLG</sequence>
<dbReference type="RefSeq" id="WP_201830849.1">
    <property type="nucleotide sequence ID" value="NZ_JAERRK010000001.1"/>
</dbReference>
<keyword evidence="2" id="KW-1185">Reference proteome</keyword>
<protein>
    <submittedName>
        <fullName evidence="1">Uncharacterized protein</fullName>
    </submittedName>
</protein>
<comment type="caution">
    <text evidence="1">The sequence shown here is derived from an EMBL/GenBank/DDBJ whole genome shotgun (WGS) entry which is preliminary data.</text>
</comment>
<evidence type="ECO:0000313" key="2">
    <source>
        <dbReference type="Proteomes" id="UP000661858"/>
    </source>
</evidence>
<dbReference type="EMBL" id="JAERRK010000001">
    <property type="protein sequence ID" value="MBL1080718.1"/>
    <property type="molecule type" value="Genomic_DNA"/>
</dbReference>
<evidence type="ECO:0000313" key="1">
    <source>
        <dbReference type="EMBL" id="MBL1080718.1"/>
    </source>
</evidence>
<name>A0A937ED68_9ACTN</name>
<accession>A0A937ED68</accession>
<dbReference type="AlphaFoldDB" id="A0A937ED68"/>
<proteinExistence type="predicted"/>
<reference evidence="1" key="1">
    <citation type="submission" date="2021-01" db="EMBL/GenBank/DDBJ databases">
        <title>WGS of actinomycetes isolated from Thailand.</title>
        <authorList>
            <person name="Thawai C."/>
        </authorList>
    </citation>
    <scope>NUCLEOTIDE SEQUENCE</scope>
    <source>
        <strain evidence="1">RCU-197</strain>
    </source>
</reference>
<dbReference type="Proteomes" id="UP000661858">
    <property type="component" value="Unassembled WGS sequence"/>
</dbReference>
<gene>
    <name evidence="1" type="ORF">JK359_01795</name>
</gene>
<organism evidence="1 2">
    <name type="scientific">Streptomyces actinomycinicus</name>
    <dbReference type="NCBI Taxonomy" id="1695166"/>
    <lineage>
        <taxon>Bacteria</taxon>
        <taxon>Bacillati</taxon>
        <taxon>Actinomycetota</taxon>
        <taxon>Actinomycetes</taxon>
        <taxon>Kitasatosporales</taxon>
        <taxon>Streptomycetaceae</taxon>
        <taxon>Streptomyces</taxon>
    </lineage>
</organism>